<protein>
    <submittedName>
        <fullName evidence="3 4">Uncharacterized protein LOC109082773</fullName>
    </submittedName>
</protein>
<dbReference type="RefSeq" id="XP_042566886.1">
    <property type="nucleotide sequence ID" value="XM_042710952.1"/>
</dbReference>
<feature type="domain" description="Integrase catalytic" evidence="2">
    <location>
        <begin position="1755"/>
        <end position="1940"/>
    </location>
</feature>
<feature type="region of interest" description="Disordered" evidence="1">
    <location>
        <begin position="98"/>
        <end position="124"/>
    </location>
</feature>
<feature type="region of interest" description="Disordered" evidence="1">
    <location>
        <begin position="1"/>
        <end position="66"/>
    </location>
</feature>
<organism evidence="3">
    <name type="scientific">Cyprinus carpio</name>
    <name type="common">Common carp</name>
    <dbReference type="NCBI Taxonomy" id="7962"/>
    <lineage>
        <taxon>Eukaryota</taxon>
        <taxon>Metazoa</taxon>
        <taxon>Chordata</taxon>
        <taxon>Craniata</taxon>
        <taxon>Vertebrata</taxon>
        <taxon>Euteleostomi</taxon>
        <taxon>Actinopterygii</taxon>
        <taxon>Neopterygii</taxon>
        <taxon>Teleostei</taxon>
        <taxon>Ostariophysi</taxon>
        <taxon>Cypriniformes</taxon>
        <taxon>Cyprinidae</taxon>
        <taxon>Cyprininae</taxon>
        <taxon>Cyprinus</taxon>
    </lineage>
</organism>
<reference evidence="3 4" key="1">
    <citation type="submission" date="2025-04" db="UniProtKB">
        <authorList>
            <consortium name="RefSeq"/>
        </authorList>
    </citation>
    <scope>IDENTIFICATION</scope>
    <source>
        <tissue evidence="3 4">Muscle</tissue>
    </source>
</reference>
<evidence type="ECO:0000313" key="4">
    <source>
        <dbReference type="RefSeq" id="XP_042566887.1"/>
    </source>
</evidence>
<gene>
    <name evidence="3 4" type="primary">LOC109082773</name>
</gene>
<accession>A0A9Q9ZN08</accession>
<dbReference type="InterPro" id="IPR005312">
    <property type="entry name" value="DUF1759"/>
</dbReference>
<dbReference type="InterPro" id="IPR001584">
    <property type="entry name" value="Integrase_cat-core"/>
</dbReference>
<feature type="compositionally biased region" description="Polar residues" evidence="1">
    <location>
        <begin position="1"/>
        <end position="10"/>
    </location>
</feature>
<dbReference type="InterPro" id="IPR008042">
    <property type="entry name" value="Retrotrans_Pao"/>
</dbReference>
<dbReference type="Pfam" id="PF18701">
    <property type="entry name" value="DUF5641"/>
    <property type="match status" value="1"/>
</dbReference>
<evidence type="ECO:0000256" key="1">
    <source>
        <dbReference type="SAM" id="MobiDB-lite"/>
    </source>
</evidence>
<dbReference type="RefSeq" id="XP_042566887.1">
    <property type="nucleotide sequence ID" value="XM_042710953.1"/>
</dbReference>
<dbReference type="GeneID" id="109082773"/>
<proteinExistence type="predicted"/>
<sequence length="2056" mass="230821">MDQEQHTNQCHVPPRRESSRQTKPPVYLEDYETTLPPSKPPRASQSVSSAPVQSSIEYARESHSEPCDPVLLEMKQLKEFVMELGRSVKQINSKVNRMCSSGSSWSSEEGSKNLSAPPSPDKDSLVPCTVTDSAAALAQELRVHLQEQHQGKVGSELKSPPCVSRASSLPPPPSMVLTPQSHLAPDLNVSHVNQVPTDVNVVSHPVSRQLLADRSPYAPHLSTLMGSSQHPASQFMAPNLYALNPWVDTYHQLSGQSQTSRPAVQPPIPPWAMNPPLFGPVYPGFWPPVPGPLYSSHLSVPMNAVHQQAQDSQGFMSSQYPPFSQQALHSSVVRSEPPISQLPVPSTYLASGTITPSVPITAQSGNMTNCVQQGNQDVQSSLSLAMPSLPSPPLVRPIVQQQSNEIQENNPIPCVSQSLVQQPVSSSQTGYEPRAQVSYHPRSSRIEGPSFPYLYKEDPKQFIMLKMALEHLLPPDETEQYKFHILLDHLKLDSARNLVLAYSNHPLPFSAAWAALQQKYGQPHQLVLREIAETMGLPTIKTGDSQAFSSLAVRIRALVGMLQSWGEGEGAAELACASHVQKLLSKLPPEQVANYIRHSRATRPGEAYNLVNFSSWLQEEADCQAIVGQVGVVRQKPNDHYQIGRKLKQYQPTTTILHGVSGVPVEKISDSFSPVQNSSFEGKELLRFPCPFCKSDDHHLSRCQAFSLLDLENMRKWIKEHHCCWRCGRAHQASRCDLKKGCPICKGKHLGILHEVNQKKPDSGVFLLSRPSCSPRVVLKVVKVLLSHNGRCMETYAILDDGSERTMLLPLAAQQLGLKGTAESLVLRTVRQDTEVLRGASVNFTISPVNSHKKYQIQGAFTAQGLGLPEQSYPISSLLKRFNHLKGLPLKTFNKVQPMLLIGADHPYLLAPVEKVRLSPHGGPAAVHTRLGWALQGPVSSAQSNETETQCLFLSGVSITSQLQQDVERLWQVDVFPYKCEKTIIRSKQDQYALDCLNRLTTRETVNGVSKYATPLLRSKHAPLFNAPKVAVMSSLRWTERQLTRNPEQALIYEGEIQKLVDSGYVRKLSHEEAFQSSESWFVPHHLVKHNGKNRLVFNCSYMYKGESLNAHLLPGPTLGSSLLGVLLRFRERPVAISGDIKSMFHQVCLLPSDKPLLRFLWRSMRLDKPADVYEWQVLPFGSTCSPCCAVYALQKHVRALPEDCEDVKESITKAFYVDNCLQSVMDIPTAKELVGKLRTHLRDGGFEIRQWASNVSEVVEDLPSDAKSAHTELWLSQDCSDPSEGMLGLIWHCARDTLGYKHRPVAYDSLTLRNVYRVLASQYDPIGFLLPFTTRAKVLLQQMWSKGRQWDDPALPEGIKKAWVAWESELPAITSIELPRTYGPVDLDGNSLRRELHVFCDASELAYGSVAYLRTVNQESEVLVSFVMARSRVAPRKSISIPRLELCAALTGVQLANLLQRELDLLIQQTILWSDSMTVLNWIRSETCRYKVFVANRITEILEYSAPDQWRYVNTTSNPADDITRGKNLTDLTKPNHWTRGPSFLYSDPDQWPKFPGMIENSDATELRKTLFCGLTDVEDNFVNLDVQQYKSWNELVEAVAVNSLLDKAQIELLLLRQAQRKDFAEEYGALRIGKSVPSSSRLYNLAPEFDPIAEVIRVGGRLRHSQELAFDTIHPIILDSRNSIVQLLIASVDAKLGHPGVDRVYAHLRRYYWILKGRQAVKKYQRKCLECAKWKGKPIVPRMADLPPSKLNLFKPPFWSTGMDCFGPFVIKSGRKTEKRWGLLFKCQTTRCVHLELLTSLDTDSFLMALRRFVARRGQPYEVICDQGTNFHGGESELKSAFDQLSPVLQEKLSNHQIKFTYNPPYAPHFGGTWEREIRSIKGALRSVLGSQVVTEEVLTTVLVEVEEILNSKPLGYVSSSADDLDPVTPNLLLMGRRDASLPQVIYADSNILSQRRWRHSQVLADQFWTSFIRNYLPNLQIRQKWQQDQGNLKDSDVVMILDPRLPRALWPIGKVLKTFLGKDARVRVAEIEIKGKSYVRPVSRLIPLPFIKD</sequence>
<dbReference type="Pfam" id="PF05380">
    <property type="entry name" value="Peptidase_A17"/>
    <property type="match status" value="1"/>
</dbReference>
<dbReference type="GO" id="GO:0015074">
    <property type="term" value="P:DNA integration"/>
    <property type="evidence" value="ECO:0007669"/>
    <property type="project" value="InterPro"/>
</dbReference>
<evidence type="ECO:0000259" key="2">
    <source>
        <dbReference type="PROSITE" id="PS50994"/>
    </source>
</evidence>
<feature type="compositionally biased region" description="Low complexity" evidence="1">
    <location>
        <begin position="41"/>
        <end position="55"/>
    </location>
</feature>
<dbReference type="PANTHER" id="PTHR47331">
    <property type="entry name" value="PHD-TYPE DOMAIN-CONTAINING PROTEIN"/>
    <property type="match status" value="1"/>
</dbReference>
<dbReference type="OrthoDB" id="10056126at2759"/>
<dbReference type="PANTHER" id="PTHR47331:SF5">
    <property type="entry name" value="RIBONUCLEASE H"/>
    <property type="match status" value="1"/>
</dbReference>
<dbReference type="InterPro" id="IPR000477">
    <property type="entry name" value="RT_dom"/>
</dbReference>
<dbReference type="Pfam" id="PF03564">
    <property type="entry name" value="DUF1759"/>
    <property type="match status" value="1"/>
</dbReference>
<dbReference type="PROSITE" id="PS50994">
    <property type="entry name" value="INTEGRASE"/>
    <property type="match status" value="1"/>
</dbReference>
<dbReference type="InterPro" id="IPR041588">
    <property type="entry name" value="Integrase_H2C2"/>
</dbReference>
<dbReference type="KEGG" id="ccar:109082773"/>
<feature type="region of interest" description="Disordered" evidence="1">
    <location>
        <begin position="147"/>
        <end position="170"/>
    </location>
</feature>
<evidence type="ECO:0000313" key="3">
    <source>
        <dbReference type="RefSeq" id="XP_042566886.1"/>
    </source>
</evidence>
<dbReference type="Pfam" id="PF00078">
    <property type="entry name" value="RVT_1"/>
    <property type="match status" value="1"/>
</dbReference>
<dbReference type="Pfam" id="PF17921">
    <property type="entry name" value="Integrase_H2C2"/>
    <property type="match status" value="1"/>
</dbReference>
<dbReference type="InterPro" id="IPR040676">
    <property type="entry name" value="DUF5641"/>
</dbReference>
<dbReference type="Proteomes" id="UP001155660">
    <property type="component" value="Chromosome A21"/>
</dbReference>
<name>A0A9Q9ZN08_CYPCA</name>